<dbReference type="EMBL" id="KB467954">
    <property type="protein sequence ID" value="PCH39024.1"/>
    <property type="molecule type" value="Genomic_DNA"/>
</dbReference>
<evidence type="ECO:0000256" key="1">
    <source>
        <dbReference type="ARBA" id="ARBA00004141"/>
    </source>
</evidence>
<feature type="transmembrane region" description="Helical" evidence="10">
    <location>
        <begin position="433"/>
        <end position="451"/>
    </location>
</feature>
<dbReference type="InterPro" id="IPR005829">
    <property type="entry name" value="Sugar_transporter_CS"/>
</dbReference>
<feature type="compositionally biased region" description="Basic and acidic residues" evidence="9">
    <location>
        <begin position="518"/>
        <end position="529"/>
    </location>
</feature>
<dbReference type="Pfam" id="PF00083">
    <property type="entry name" value="Sugar_tr"/>
    <property type="match status" value="1"/>
</dbReference>
<reference evidence="12 13" key="1">
    <citation type="journal article" date="2012" name="Science">
        <title>The Paleozoic origin of enzymatic lignin decomposition reconstructed from 31 fungal genomes.</title>
        <authorList>
            <person name="Floudas D."/>
            <person name="Binder M."/>
            <person name="Riley R."/>
            <person name="Barry K."/>
            <person name="Blanchette R.A."/>
            <person name="Henrissat B."/>
            <person name="Martinez A.T."/>
            <person name="Otillar R."/>
            <person name="Spatafora J.W."/>
            <person name="Yadav J.S."/>
            <person name="Aerts A."/>
            <person name="Benoit I."/>
            <person name="Boyd A."/>
            <person name="Carlson A."/>
            <person name="Copeland A."/>
            <person name="Coutinho P.M."/>
            <person name="de Vries R.P."/>
            <person name="Ferreira P."/>
            <person name="Findley K."/>
            <person name="Foster B."/>
            <person name="Gaskell J."/>
            <person name="Glotzer D."/>
            <person name="Gorecki P."/>
            <person name="Heitman J."/>
            <person name="Hesse C."/>
            <person name="Hori C."/>
            <person name="Igarashi K."/>
            <person name="Jurgens J.A."/>
            <person name="Kallen N."/>
            <person name="Kersten P."/>
            <person name="Kohler A."/>
            <person name="Kuees U."/>
            <person name="Kumar T.K.A."/>
            <person name="Kuo A."/>
            <person name="LaButti K."/>
            <person name="Larrondo L.F."/>
            <person name="Lindquist E."/>
            <person name="Ling A."/>
            <person name="Lombard V."/>
            <person name="Lucas S."/>
            <person name="Lundell T."/>
            <person name="Martin R."/>
            <person name="McLaughlin D.J."/>
            <person name="Morgenstern I."/>
            <person name="Morin E."/>
            <person name="Murat C."/>
            <person name="Nagy L.G."/>
            <person name="Nolan M."/>
            <person name="Ohm R.A."/>
            <person name="Patyshakuliyeva A."/>
            <person name="Rokas A."/>
            <person name="Ruiz-Duenas F.J."/>
            <person name="Sabat G."/>
            <person name="Salamov A."/>
            <person name="Samejima M."/>
            <person name="Schmutz J."/>
            <person name="Slot J.C."/>
            <person name="St John F."/>
            <person name="Stenlid J."/>
            <person name="Sun H."/>
            <person name="Sun S."/>
            <person name="Syed K."/>
            <person name="Tsang A."/>
            <person name="Wiebenga A."/>
            <person name="Young D."/>
            <person name="Pisabarro A."/>
            <person name="Eastwood D.C."/>
            <person name="Martin F."/>
            <person name="Cullen D."/>
            <person name="Grigoriev I.V."/>
            <person name="Hibbett D.S."/>
        </authorList>
    </citation>
    <scope>NUCLEOTIDE SEQUENCE [LARGE SCALE GENOMIC DNA]</scope>
    <source>
        <strain evidence="12 13">MD-104</strain>
    </source>
</reference>
<name>A0A2H3JQT2_WOLCO</name>
<feature type="transmembrane region" description="Helical" evidence="10">
    <location>
        <begin position="12"/>
        <end position="34"/>
    </location>
</feature>
<dbReference type="InterPro" id="IPR005828">
    <property type="entry name" value="MFS_sugar_transport-like"/>
</dbReference>
<keyword evidence="13" id="KW-1185">Reference proteome</keyword>
<proteinExistence type="inferred from homology"/>
<dbReference type="OrthoDB" id="2544694at2759"/>
<organism evidence="12 13">
    <name type="scientific">Wolfiporia cocos (strain MD-104)</name>
    <name type="common">Brown rot fungus</name>
    <dbReference type="NCBI Taxonomy" id="742152"/>
    <lineage>
        <taxon>Eukaryota</taxon>
        <taxon>Fungi</taxon>
        <taxon>Dikarya</taxon>
        <taxon>Basidiomycota</taxon>
        <taxon>Agaricomycotina</taxon>
        <taxon>Agaricomycetes</taxon>
        <taxon>Polyporales</taxon>
        <taxon>Phaeolaceae</taxon>
        <taxon>Wolfiporia</taxon>
    </lineage>
</organism>
<accession>A0A2H3JQT2</accession>
<feature type="domain" description="Major facilitator superfamily (MFS) profile" evidence="11">
    <location>
        <begin position="21"/>
        <end position="455"/>
    </location>
</feature>
<evidence type="ECO:0000256" key="8">
    <source>
        <dbReference type="RuleBase" id="RU003346"/>
    </source>
</evidence>
<keyword evidence="4 10" id="KW-0812">Transmembrane</keyword>
<evidence type="ECO:0000256" key="5">
    <source>
        <dbReference type="ARBA" id="ARBA00022989"/>
    </source>
</evidence>
<feature type="region of interest" description="Disordered" evidence="9">
    <location>
        <begin position="501"/>
        <end position="537"/>
    </location>
</feature>
<dbReference type="Gene3D" id="1.20.1250.20">
    <property type="entry name" value="MFS general substrate transporter like domains"/>
    <property type="match status" value="1"/>
</dbReference>
<dbReference type="SUPFAM" id="SSF103473">
    <property type="entry name" value="MFS general substrate transporter"/>
    <property type="match status" value="1"/>
</dbReference>
<gene>
    <name evidence="12" type="ORF">WOLCODRAFT_146824</name>
</gene>
<evidence type="ECO:0000256" key="6">
    <source>
        <dbReference type="ARBA" id="ARBA00023136"/>
    </source>
</evidence>
<evidence type="ECO:0000256" key="10">
    <source>
        <dbReference type="SAM" id="Phobius"/>
    </source>
</evidence>
<comment type="similarity">
    <text evidence="2 8">Belongs to the major facilitator superfamily. Sugar transporter (TC 2.A.1.1) family.</text>
</comment>
<feature type="transmembrane region" description="Helical" evidence="10">
    <location>
        <begin position="58"/>
        <end position="79"/>
    </location>
</feature>
<evidence type="ECO:0000256" key="7">
    <source>
        <dbReference type="ARBA" id="ARBA00049119"/>
    </source>
</evidence>
<comment type="catalytic activity">
    <reaction evidence="7">
        <text>myo-inositol(out) + H(+)(out) = myo-inositol(in) + H(+)(in)</text>
        <dbReference type="Rhea" id="RHEA:60364"/>
        <dbReference type="ChEBI" id="CHEBI:15378"/>
        <dbReference type="ChEBI" id="CHEBI:17268"/>
    </reaction>
</comment>
<dbReference type="InterPro" id="IPR036259">
    <property type="entry name" value="MFS_trans_sf"/>
</dbReference>
<feature type="transmembrane region" description="Helical" evidence="10">
    <location>
        <begin position="365"/>
        <end position="390"/>
    </location>
</feature>
<evidence type="ECO:0000313" key="13">
    <source>
        <dbReference type="Proteomes" id="UP000218811"/>
    </source>
</evidence>
<dbReference type="FunFam" id="1.20.1250.20:FF:000090">
    <property type="entry name" value="MFS sugar transporter, putative"/>
    <property type="match status" value="1"/>
</dbReference>
<evidence type="ECO:0000256" key="3">
    <source>
        <dbReference type="ARBA" id="ARBA00022448"/>
    </source>
</evidence>
<evidence type="ECO:0000256" key="2">
    <source>
        <dbReference type="ARBA" id="ARBA00010992"/>
    </source>
</evidence>
<evidence type="ECO:0000256" key="9">
    <source>
        <dbReference type="SAM" id="MobiDB-lite"/>
    </source>
</evidence>
<sequence>MKLPNKLGVDDLVGVALITALTSVCSTGFCLFGYDQGVMSGVVISQYWLETMGNPSTIMLSTITALYDVGAVFGALFAAVTGEPMGRKRTLVLGAYILLVGTILMGTCVERIQMMVARIVTGIGIGYITSVTPVYQSEITLPEHRGWQLCCQLTSMLGGMTLAYWMNYGWYFHSNAAQWRFPLLFQCVFCVYVILVTPWLPETPRWLIRHDPSPDRGIEVLAKLRNLPKDHEVVVREAKEIMVAIELECKEEGSWFDLFKDNGVMGNRRVYLALGIQFMQQMTGINIVTYYAPTLFKESLGMTQRMSLFLGCWLQVWYLIASFVTWYTIDRMGRRKLWISMAIGQMIVLVLEAVCVALDNTASSAAAVFFIFLYEACFTWGWMATVWVYPAEILPLKLRAKGAALATASDFLGNFLVVEITPPALQNIGWRTYVIFAAFNIIIAAIVWALYPETSGLTLEAVDDLFRTHDPSPDNYSLLTRMQWSVVPKAGDAVRHSRARRRLARSEEGIPDQAESVSIEKKTDEDHIESASAVVGA</sequence>
<dbReference type="PROSITE" id="PS00217">
    <property type="entry name" value="SUGAR_TRANSPORT_2"/>
    <property type="match status" value="1"/>
</dbReference>
<dbReference type="Proteomes" id="UP000218811">
    <property type="component" value="Unassembled WGS sequence"/>
</dbReference>
<feature type="transmembrane region" description="Helical" evidence="10">
    <location>
        <begin position="338"/>
        <end position="359"/>
    </location>
</feature>
<dbReference type="AlphaFoldDB" id="A0A2H3JQT2"/>
<feature type="transmembrane region" description="Helical" evidence="10">
    <location>
        <begin position="91"/>
        <end position="109"/>
    </location>
</feature>
<dbReference type="PROSITE" id="PS50850">
    <property type="entry name" value="MFS"/>
    <property type="match status" value="1"/>
</dbReference>
<dbReference type="PRINTS" id="PR00171">
    <property type="entry name" value="SUGRTRNSPORT"/>
</dbReference>
<feature type="transmembrane region" description="Helical" evidence="10">
    <location>
        <begin position="307"/>
        <end position="326"/>
    </location>
</feature>
<dbReference type="GO" id="GO:0016020">
    <property type="term" value="C:membrane"/>
    <property type="evidence" value="ECO:0007669"/>
    <property type="project" value="UniProtKB-SubCell"/>
</dbReference>
<evidence type="ECO:0000259" key="11">
    <source>
        <dbReference type="PROSITE" id="PS50850"/>
    </source>
</evidence>
<keyword evidence="5 10" id="KW-1133">Transmembrane helix</keyword>
<keyword evidence="3 8" id="KW-0813">Transport</keyword>
<dbReference type="InterPro" id="IPR050360">
    <property type="entry name" value="MFS_Sugar_Transporters"/>
</dbReference>
<dbReference type="InterPro" id="IPR003663">
    <property type="entry name" value="Sugar/inositol_transpt"/>
</dbReference>
<keyword evidence="6 10" id="KW-0472">Membrane</keyword>
<comment type="subcellular location">
    <subcellularLocation>
        <location evidence="1">Membrane</location>
        <topology evidence="1">Multi-pass membrane protein</topology>
    </subcellularLocation>
</comment>
<evidence type="ECO:0000256" key="4">
    <source>
        <dbReference type="ARBA" id="ARBA00022692"/>
    </source>
</evidence>
<dbReference type="GO" id="GO:0005351">
    <property type="term" value="F:carbohydrate:proton symporter activity"/>
    <property type="evidence" value="ECO:0007669"/>
    <property type="project" value="TreeGrafter"/>
</dbReference>
<feature type="transmembrane region" description="Helical" evidence="10">
    <location>
        <begin position="147"/>
        <end position="167"/>
    </location>
</feature>
<feature type="transmembrane region" description="Helical" evidence="10">
    <location>
        <begin position="115"/>
        <end position="135"/>
    </location>
</feature>
<protein>
    <submittedName>
        <fullName evidence="12">General substrate transporter</fullName>
    </submittedName>
</protein>
<feature type="transmembrane region" description="Helical" evidence="10">
    <location>
        <begin position="179"/>
        <end position="200"/>
    </location>
</feature>
<dbReference type="NCBIfam" id="TIGR00879">
    <property type="entry name" value="SP"/>
    <property type="match status" value="1"/>
</dbReference>
<dbReference type="PANTHER" id="PTHR48022">
    <property type="entry name" value="PLASTIDIC GLUCOSE TRANSPORTER 4"/>
    <property type="match status" value="1"/>
</dbReference>
<evidence type="ECO:0000313" key="12">
    <source>
        <dbReference type="EMBL" id="PCH39024.1"/>
    </source>
</evidence>
<feature type="transmembrane region" description="Helical" evidence="10">
    <location>
        <begin position="270"/>
        <end position="292"/>
    </location>
</feature>
<dbReference type="InterPro" id="IPR020846">
    <property type="entry name" value="MFS_dom"/>
</dbReference>
<dbReference type="STRING" id="742152.A0A2H3JQT2"/>
<dbReference type="PANTHER" id="PTHR48022:SF28">
    <property type="entry name" value="MAJOR FACILITATOR SUPERFAMILY (MFS) PROFILE DOMAIN-CONTAINING PROTEIN-RELATED"/>
    <property type="match status" value="1"/>
</dbReference>